<comment type="caution">
    <text evidence="5">The sequence shown here is derived from an EMBL/GenBank/DDBJ whole genome shotgun (WGS) entry which is preliminary data.</text>
</comment>
<evidence type="ECO:0000313" key="5">
    <source>
        <dbReference type="EMBL" id="GGK23928.1"/>
    </source>
</evidence>
<keyword evidence="1 2" id="KW-0413">Isomerase</keyword>
<feature type="active site" description="Proton donor/acceptor" evidence="3">
    <location>
        <position position="146"/>
    </location>
</feature>
<organism evidence="5 6">
    <name type="scientific">Salinarimonas ramus</name>
    <dbReference type="NCBI Taxonomy" id="690164"/>
    <lineage>
        <taxon>Bacteria</taxon>
        <taxon>Pseudomonadati</taxon>
        <taxon>Pseudomonadota</taxon>
        <taxon>Alphaproteobacteria</taxon>
        <taxon>Hyphomicrobiales</taxon>
        <taxon>Salinarimonadaceae</taxon>
        <taxon>Salinarimonas</taxon>
    </lineage>
</organism>
<comment type="similarity">
    <text evidence="2">Belongs to the hyi family.</text>
</comment>
<dbReference type="SUPFAM" id="SSF51658">
    <property type="entry name" value="Xylose isomerase-like"/>
    <property type="match status" value="1"/>
</dbReference>
<dbReference type="GO" id="GO:0008903">
    <property type="term" value="F:hydroxypyruvate isomerase activity"/>
    <property type="evidence" value="ECO:0007669"/>
    <property type="project" value="TreeGrafter"/>
</dbReference>
<reference evidence="5 6" key="1">
    <citation type="journal article" date="2014" name="Int. J. Syst. Evol. Microbiol.">
        <title>Complete genome sequence of Corynebacterium casei LMG S-19264T (=DSM 44701T), isolated from a smear-ripened cheese.</title>
        <authorList>
            <consortium name="US DOE Joint Genome Institute (JGI-PGF)"/>
            <person name="Walter F."/>
            <person name="Albersmeier A."/>
            <person name="Kalinowski J."/>
            <person name="Ruckert C."/>
        </authorList>
    </citation>
    <scope>NUCLEOTIDE SEQUENCE [LARGE SCALE GENOMIC DNA]</scope>
    <source>
        <strain evidence="5 6">CGMCC 1.9161</strain>
    </source>
</reference>
<dbReference type="AlphaFoldDB" id="A0A917Q5A7"/>
<proteinExistence type="inferred from homology"/>
<protein>
    <submittedName>
        <fullName evidence="5">Hydroxypyruvate isomerase</fullName>
    </submittedName>
</protein>
<dbReference type="RefSeq" id="WP_188910095.1">
    <property type="nucleotide sequence ID" value="NZ_BMMF01000002.1"/>
</dbReference>
<dbReference type="InterPro" id="IPR036237">
    <property type="entry name" value="Xyl_isomerase-like_sf"/>
</dbReference>
<feature type="domain" description="Xylose isomerase-like TIM barrel" evidence="4">
    <location>
        <begin position="27"/>
        <end position="259"/>
    </location>
</feature>
<dbReference type="PIRSF" id="PIRSF006241">
    <property type="entry name" value="HyI"/>
    <property type="match status" value="1"/>
</dbReference>
<dbReference type="PANTHER" id="PTHR43489">
    <property type="entry name" value="ISOMERASE"/>
    <property type="match status" value="1"/>
</dbReference>
<dbReference type="Pfam" id="PF01261">
    <property type="entry name" value="AP_endonuc_2"/>
    <property type="match status" value="1"/>
</dbReference>
<dbReference type="InterPro" id="IPR013022">
    <property type="entry name" value="Xyl_isomerase-like_TIM-brl"/>
</dbReference>
<dbReference type="EMBL" id="BMMF01000002">
    <property type="protein sequence ID" value="GGK23928.1"/>
    <property type="molecule type" value="Genomic_DNA"/>
</dbReference>
<dbReference type="Gene3D" id="3.20.20.150">
    <property type="entry name" value="Divalent-metal-dependent TIM barrel enzymes"/>
    <property type="match status" value="1"/>
</dbReference>
<feature type="active site" description="Proton donor/acceptor" evidence="3">
    <location>
        <position position="243"/>
    </location>
</feature>
<gene>
    <name evidence="5" type="ORF">GCM10011322_08200</name>
</gene>
<evidence type="ECO:0000313" key="6">
    <source>
        <dbReference type="Proteomes" id="UP000600449"/>
    </source>
</evidence>
<dbReference type="InterPro" id="IPR050417">
    <property type="entry name" value="Sugar_Epim/Isomerase"/>
</dbReference>
<dbReference type="InterPro" id="IPR026040">
    <property type="entry name" value="HyI-like"/>
</dbReference>
<evidence type="ECO:0000256" key="2">
    <source>
        <dbReference type="PIRNR" id="PIRNR006241"/>
    </source>
</evidence>
<dbReference type="GO" id="GO:0046487">
    <property type="term" value="P:glyoxylate metabolic process"/>
    <property type="evidence" value="ECO:0007669"/>
    <property type="project" value="TreeGrafter"/>
</dbReference>
<evidence type="ECO:0000256" key="3">
    <source>
        <dbReference type="PIRSR" id="PIRSR006241-50"/>
    </source>
</evidence>
<accession>A0A917Q5A7</accession>
<dbReference type="Proteomes" id="UP000600449">
    <property type="component" value="Unassembled WGS sequence"/>
</dbReference>
<dbReference type="FunFam" id="3.20.20.150:FF:000007">
    <property type="entry name" value="Hydroxypyruvate isomerase"/>
    <property type="match status" value="1"/>
</dbReference>
<evidence type="ECO:0000259" key="4">
    <source>
        <dbReference type="Pfam" id="PF01261"/>
    </source>
</evidence>
<sequence length="263" mass="28440">MTPISLKARFSANIALLFPDRPLLDRIDAAAACGFDMVECHFPYEHPVEALAERLSAAGVRMTGLNTRPGGPGEWGRAALPGREEAFRADLDEALTYARALGVKAIHVMAGHPLPSDREAAVATYVANLREAADRAAADGITLLLEPLNGYDRPGYLVSRADEIAAILAEIDRPNVKLLFDFYHVQIGEGDLVRRFRRLLPLIGHVQVAAVPDRGEPDGGEIAYRAIFEEIAGSGYEGLVGLEYKPRGDTAAGLAWIEAMNIV</sequence>
<evidence type="ECO:0000256" key="1">
    <source>
        <dbReference type="ARBA" id="ARBA00023235"/>
    </source>
</evidence>
<keyword evidence="6" id="KW-1185">Reference proteome</keyword>
<dbReference type="PANTHER" id="PTHR43489:SF6">
    <property type="entry name" value="HYDROXYPYRUVATE ISOMERASE-RELATED"/>
    <property type="match status" value="1"/>
</dbReference>
<name>A0A917Q5A7_9HYPH</name>